<name>A0ABQ3WUH2_9ACTN</name>
<protein>
    <submittedName>
        <fullName evidence="1">Uncharacterized protein</fullName>
    </submittedName>
</protein>
<dbReference type="EMBL" id="BOMF01000136">
    <property type="protein sequence ID" value="GID49942.1"/>
    <property type="molecule type" value="Genomic_DNA"/>
</dbReference>
<comment type="caution">
    <text evidence="1">The sequence shown here is derived from an EMBL/GenBank/DDBJ whole genome shotgun (WGS) entry which is preliminary data.</text>
</comment>
<accession>A0ABQ3WUH2</accession>
<evidence type="ECO:0000313" key="1">
    <source>
        <dbReference type="EMBL" id="GID49942.1"/>
    </source>
</evidence>
<gene>
    <name evidence="1" type="ORF">Aca07nite_72170</name>
</gene>
<organism evidence="1">
    <name type="scientific">Actinoplanes campanulatus</name>
    <dbReference type="NCBI Taxonomy" id="113559"/>
    <lineage>
        <taxon>Bacteria</taxon>
        <taxon>Bacillati</taxon>
        <taxon>Actinomycetota</taxon>
        <taxon>Actinomycetes</taxon>
        <taxon>Micromonosporales</taxon>
        <taxon>Micromonosporaceae</taxon>
        <taxon>Actinoplanes</taxon>
    </lineage>
</organism>
<reference evidence="1" key="1">
    <citation type="submission" date="2021-01" db="EMBL/GenBank/DDBJ databases">
        <title>Whole genome shotgun sequence of Actinoplanes capillaceus NBRC 16408.</title>
        <authorList>
            <person name="Komaki H."/>
            <person name="Tamura T."/>
        </authorList>
    </citation>
    <scope>NUCLEOTIDE SEQUENCE [LARGE SCALE GENOMIC DNA]</scope>
    <source>
        <strain evidence="1">NBRC 16408</strain>
    </source>
</reference>
<sequence length="113" mass="11907">MVSTPALSAAELRQVTDEVAQLVVRVAQQLCEVTPGEPTDREVRLAVVAAARLIHAEVGAQLDEAVVGAARTGAGYTEIGAAMGMTRQGAQRRWPDVAAVIRATRRVELSADS</sequence>
<proteinExistence type="predicted"/>